<evidence type="ECO:0000256" key="9">
    <source>
        <dbReference type="SAM" id="MobiDB-lite"/>
    </source>
</evidence>
<keyword evidence="3" id="KW-0645">Protease</keyword>
<dbReference type="OrthoDB" id="952271at2759"/>
<accession>A0A067MF97</accession>
<dbReference type="Pfam" id="PF22456">
    <property type="entry name" value="PqqF-like_C_4"/>
    <property type="match status" value="1"/>
</dbReference>
<evidence type="ECO:0000313" key="14">
    <source>
        <dbReference type="EMBL" id="KDQ10557.1"/>
    </source>
</evidence>
<feature type="domain" description="Peptidase M16 C-terminal" evidence="11">
    <location>
        <begin position="238"/>
        <end position="423"/>
    </location>
</feature>
<dbReference type="GO" id="GO:0046872">
    <property type="term" value="F:metal ion binding"/>
    <property type="evidence" value="ECO:0007669"/>
    <property type="project" value="UniProtKB-KW"/>
</dbReference>
<dbReference type="Gene3D" id="3.30.830.10">
    <property type="entry name" value="Metalloenzyme, LuxS/M16 peptidase-like"/>
    <property type="match status" value="4"/>
</dbReference>
<dbReference type="Pfam" id="PF00675">
    <property type="entry name" value="Peptidase_M16"/>
    <property type="match status" value="1"/>
</dbReference>
<dbReference type="GO" id="GO:0005829">
    <property type="term" value="C:cytosol"/>
    <property type="evidence" value="ECO:0007669"/>
    <property type="project" value="TreeGrafter"/>
</dbReference>
<evidence type="ECO:0000256" key="1">
    <source>
        <dbReference type="ARBA" id="ARBA00001947"/>
    </source>
</evidence>
<reference evidence="15" key="1">
    <citation type="journal article" date="2014" name="Proc. Natl. Acad. Sci. U.S.A.">
        <title>Extensive sampling of basidiomycete genomes demonstrates inadequacy of the white-rot/brown-rot paradigm for wood decay fungi.</title>
        <authorList>
            <person name="Riley R."/>
            <person name="Salamov A.A."/>
            <person name="Brown D.W."/>
            <person name="Nagy L.G."/>
            <person name="Floudas D."/>
            <person name="Held B.W."/>
            <person name="Levasseur A."/>
            <person name="Lombard V."/>
            <person name="Morin E."/>
            <person name="Otillar R."/>
            <person name="Lindquist E.A."/>
            <person name="Sun H."/>
            <person name="LaButti K.M."/>
            <person name="Schmutz J."/>
            <person name="Jabbour D."/>
            <person name="Luo H."/>
            <person name="Baker S.E."/>
            <person name="Pisabarro A.G."/>
            <person name="Walton J.D."/>
            <person name="Blanchette R.A."/>
            <person name="Henrissat B."/>
            <person name="Martin F."/>
            <person name="Cullen D."/>
            <person name="Hibbett D.S."/>
            <person name="Grigoriev I.V."/>
        </authorList>
    </citation>
    <scope>NUCLEOTIDE SEQUENCE [LARGE SCALE GENOMIC DNA]</scope>
    <source>
        <strain evidence="15">FD-172 SS1</strain>
    </source>
</reference>
<dbReference type="InterPro" id="IPR050626">
    <property type="entry name" value="Peptidase_M16"/>
</dbReference>
<evidence type="ECO:0000256" key="7">
    <source>
        <dbReference type="ARBA" id="ARBA00023049"/>
    </source>
</evidence>
<dbReference type="FunFam" id="3.30.830.10:FF:000012">
    <property type="entry name" value="Protease 3"/>
    <property type="match status" value="1"/>
</dbReference>
<dbReference type="HOGENOM" id="CLU_004639_1_2_1"/>
<dbReference type="GO" id="GO:0004222">
    <property type="term" value="F:metalloendopeptidase activity"/>
    <property type="evidence" value="ECO:0007669"/>
    <property type="project" value="InterPro"/>
</dbReference>
<evidence type="ECO:0000259" key="12">
    <source>
        <dbReference type="Pfam" id="PF16187"/>
    </source>
</evidence>
<dbReference type="InParanoid" id="A0A067MF97"/>
<dbReference type="FunCoup" id="A0A067MF97">
    <property type="interactions" value="463"/>
</dbReference>
<evidence type="ECO:0000256" key="2">
    <source>
        <dbReference type="ARBA" id="ARBA00007261"/>
    </source>
</evidence>
<dbReference type="InterPro" id="IPR054734">
    <property type="entry name" value="PqqF-like_C_4"/>
</dbReference>
<dbReference type="InterPro" id="IPR011249">
    <property type="entry name" value="Metalloenz_LuxS/M16"/>
</dbReference>
<comment type="similarity">
    <text evidence="2 8">Belongs to the peptidase M16 family.</text>
</comment>
<keyword evidence="4" id="KW-0479">Metal-binding</keyword>
<dbReference type="InterPro" id="IPR007863">
    <property type="entry name" value="Peptidase_M16_C"/>
</dbReference>
<dbReference type="InterPro" id="IPR032632">
    <property type="entry name" value="Peptidase_M16_M"/>
</dbReference>
<evidence type="ECO:0000259" key="11">
    <source>
        <dbReference type="Pfam" id="PF05193"/>
    </source>
</evidence>
<evidence type="ECO:0000313" key="15">
    <source>
        <dbReference type="Proteomes" id="UP000027195"/>
    </source>
</evidence>
<evidence type="ECO:0000259" key="10">
    <source>
        <dbReference type="Pfam" id="PF00675"/>
    </source>
</evidence>
<keyword evidence="7" id="KW-0482">Metalloprotease</keyword>
<dbReference type="PANTHER" id="PTHR43690">
    <property type="entry name" value="NARDILYSIN"/>
    <property type="match status" value="1"/>
</dbReference>
<evidence type="ECO:0000259" key="13">
    <source>
        <dbReference type="Pfam" id="PF22456"/>
    </source>
</evidence>
<dbReference type="InterPro" id="IPR011765">
    <property type="entry name" value="Pept_M16_N"/>
</dbReference>
<gene>
    <name evidence="14" type="ORF">BOTBODRAFT_36079</name>
</gene>
<organism evidence="14 15">
    <name type="scientific">Botryobasidium botryosum (strain FD-172 SS1)</name>
    <dbReference type="NCBI Taxonomy" id="930990"/>
    <lineage>
        <taxon>Eukaryota</taxon>
        <taxon>Fungi</taxon>
        <taxon>Dikarya</taxon>
        <taxon>Basidiomycota</taxon>
        <taxon>Agaricomycotina</taxon>
        <taxon>Agaricomycetes</taxon>
        <taxon>Cantharellales</taxon>
        <taxon>Botryobasidiaceae</taxon>
        <taxon>Botryobasidium</taxon>
    </lineage>
</organism>
<dbReference type="Pfam" id="PF05193">
    <property type="entry name" value="Peptidase_M16_C"/>
    <property type="match status" value="1"/>
</dbReference>
<evidence type="ECO:0008006" key="16">
    <source>
        <dbReference type="Google" id="ProtNLM"/>
    </source>
</evidence>
<dbReference type="GO" id="GO:0043171">
    <property type="term" value="P:peptide catabolic process"/>
    <property type="evidence" value="ECO:0007669"/>
    <property type="project" value="TreeGrafter"/>
</dbReference>
<dbReference type="PANTHER" id="PTHR43690:SF18">
    <property type="entry name" value="INSULIN-DEGRADING ENZYME-RELATED"/>
    <property type="match status" value="1"/>
</dbReference>
<protein>
    <recommendedName>
        <fullName evidence="16">Peptidase M16 N-terminal domain-containing protein</fullName>
    </recommendedName>
</protein>
<evidence type="ECO:0000256" key="6">
    <source>
        <dbReference type="ARBA" id="ARBA00022833"/>
    </source>
</evidence>
<dbReference type="GO" id="GO:0051603">
    <property type="term" value="P:proteolysis involved in protein catabolic process"/>
    <property type="evidence" value="ECO:0007669"/>
    <property type="project" value="TreeGrafter"/>
</dbReference>
<dbReference type="PROSITE" id="PS00143">
    <property type="entry name" value="INSULINASE"/>
    <property type="match status" value="1"/>
</dbReference>
<keyword evidence="6" id="KW-0862">Zinc</keyword>
<dbReference type="GO" id="GO:0005739">
    <property type="term" value="C:mitochondrion"/>
    <property type="evidence" value="ECO:0007669"/>
    <property type="project" value="TreeGrafter"/>
</dbReference>
<dbReference type="SUPFAM" id="SSF63411">
    <property type="entry name" value="LuxS/MPP-like metallohydrolase"/>
    <property type="match status" value="4"/>
</dbReference>
<feature type="domain" description="Coenzyme PQQ synthesis protein F-like C-terminal lobe" evidence="13">
    <location>
        <begin position="830"/>
        <end position="928"/>
    </location>
</feature>
<comment type="cofactor">
    <cofactor evidence="1">
        <name>Zn(2+)</name>
        <dbReference type="ChEBI" id="CHEBI:29105"/>
    </cofactor>
</comment>
<dbReference type="MEROPS" id="M16.008"/>
<keyword evidence="15" id="KW-1185">Reference proteome</keyword>
<dbReference type="EMBL" id="KL198066">
    <property type="protein sequence ID" value="KDQ10557.1"/>
    <property type="molecule type" value="Genomic_DNA"/>
</dbReference>
<evidence type="ECO:0000256" key="3">
    <source>
        <dbReference type="ARBA" id="ARBA00022670"/>
    </source>
</evidence>
<evidence type="ECO:0000256" key="8">
    <source>
        <dbReference type="RuleBase" id="RU004447"/>
    </source>
</evidence>
<dbReference type="Pfam" id="PF16187">
    <property type="entry name" value="Peptidase_M16_M"/>
    <property type="match status" value="1"/>
</dbReference>
<dbReference type="Proteomes" id="UP000027195">
    <property type="component" value="Unassembled WGS sequence"/>
</dbReference>
<evidence type="ECO:0000256" key="4">
    <source>
        <dbReference type="ARBA" id="ARBA00022723"/>
    </source>
</evidence>
<evidence type="ECO:0000256" key="5">
    <source>
        <dbReference type="ARBA" id="ARBA00022801"/>
    </source>
</evidence>
<dbReference type="FunFam" id="3.30.830.10:FF:000003">
    <property type="entry name" value="Insulin-degrading enzyme"/>
    <property type="match status" value="1"/>
</dbReference>
<proteinExistence type="inferred from homology"/>
<dbReference type="AlphaFoldDB" id="A0A067MF97"/>
<feature type="compositionally biased region" description="Polar residues" evidence="9">
    <location>
        <begin position="210"/>
        <end position="226"/>
    </location>
</feature>
<feature type="region of interest" description="Disordered" evidence="9">
    <location>
        <begin position="209"/>
        <end position="235"/>
    </location>
</feature>
<sequence>MSSSLTNSWQPAGNPDGKYSVFAQPIVKSPQDDREYRLIKLHNGLQALLVADKTSDKAAASLSVGVGHLSDPDDMPGLAHYCEHLLFMGTKQFPKENDYSEFISANGGRSNAYTATTNTNYHFDVSHTALVPALERFSAFFHSPLFSPSCTERELRAVDSENKKNKQDDTWRAFQLDKFLSLPEVRWHKFGSGNWESLTGTVPKEEMAQVNGNGSASAHTSGNATPDESDGGPVGRETRRRLLEWYEKEYCASKMTLAILGRESLDELTSLAVKHFSPIPTRNEGAVIPSKRGLGRPWGPEQEGTIILAKSVMDFHAIDIRWVVPWSTPHYHTKPANYLSHFLGHEGPGSVHSYLKRKGWILNLSSGGYSADRDSNFEFFRVLMTMTKEGWKHHEEVVESVYAYLNLLRSGPLPEWSQNEIKAIRDISFRFTDKASPDSYVTRLAEHLGEPYAREHVISGPKLIQGWDESLLRTFLDQMTPSKGRISLMAREDWDKITVNGQPVDDSAWAKERWYETEHQVLRPSPDWMRKLESDTRIEALSLCGPNPFIPENLEVEGKKEGIEPLKRPLKIRDTSLSTLWHKKDDRFWVPKAHVVLGFKSPLCFITPSNAVKTRLFCDLVEDSLTETTYDADLAGLSYSISNNDEGFRVVLRGYNDKMPVLLEVILKKIKTLSIDPERFAVLKDQLRQELENDAMNQPYKIADDKVMGFLWERVWTSEEKLAELKQLNAEDVQFFISEMLSRAHIQALAQGNLFKDDAINLVTLAERILGARALTPAERITPRCLLLPEGGNFVYEAPVPNKDNVNSALTYYCQIGDVLDSRLRATSSLLAQIAHEPCFNRLRTKEQLGYIVSSVHWAMTGTMGFRIVVQSERDPVYLESRVDAFLDALKVILEEMDEVEFEKQKQSLIDKKMEKIKNIGEEAGRFWNAIDTGYCDFLRRETDAAILETVTRQEVLEVFSKSIHPSSPSRAKISVHLRSQAAPSPKVSVAAARAFLPHLLSHGVPIVQTEYETGSAAQPPLDAALAHYTSYFASLKTLDQSQVDKLLALLVKLAKLHPVTEEGAEPVRLREGTVFIKDVANFKAQLTLSKAAMPIENYFDLAVSKL</sequence>
<dbReference type="FunFam" id="3.30.830.10:FF:000005">
    <property type="entry name" value="nardilysin isoform X1"/>
    <property type="match status" value="1"/>
</dbReference>
<dbReference type="InterPro" id="IPR001431">
    <property type="entry name" value="Pept_M16_Zn_BS"/>
</dbReference>
<name>A0A067MF97_BOTB1</name>
<feature type="domain" description="Peptidase M16 middle/third" evidence="12">
    <location>
        <begin position="429"/>
        <end position="724"/>
    </location>
</feature>
<keyword evidence="5" id="KW-0378">Hydrolase</keyword>
<feature type="domain" description="Peptidase M16 N-terminal" evidence="10">
    <location>
        <begin position="49"/>
        <end position="178"/>
    </location>
</feature>
<dbReference type="STRING" id="930990.A0A067MF97"/>